<evidence type="ECO:0000256" key="5">
    <source>
        <dbReference type="ARBA" id="ARBA00022553"/>
    </source>
</evidence>
<dbReference type="Gene3D" id="6.10.340.10">
    <property type="match status" value="1"/>
</dbReference>
<keyword evidence="10" id="KW-0067">ATP-binding</keyword>
<keyword evidence="12" id="KW-0902">Two-component regulatory system</keyword>
<dbReference type="InterPro" id="IPR004358">
    <property type="entry name" value="Sig_transdc_His_kin-like_C"/>
</dbReference>
<keyword evidence="19" id="KW-1185">Reference proteome</keyword>
<evidence type="ECO:0000256" key="14">
    <source>
        <dbReference type="SAM" id="Coils"/>
    </source>
</evidence>
<dbReference type="Gene3D" id="1.10.287.130">
    <property type="match status" value="1"/>
</dbReference>
<keyword evidence="4" id="KW-1003">Cell membrane</keyword>
<comment type="subcellular location">
    <subcellularLocation>
        <location evidence="2">Cell membrane</location>
        <topology evidence="2">Multi-pass membrane protein</topology>
    </subcellularLocation>
</comment>
<gene>
    <name evidence="18" type="ORF">SAMN02744124_00495</name>
</gene>
<dbReference type="PRINTS" id="PR00344">
    <property type="entry name" value="BCTRLSENSOR"/>
</dbReference>
<sequence>MVRTIRGKFLVGFFLIFALSFLLLNQTVDHLIQKNNQNMITDDLIGLKKNSNIYVRQAFLINHFTNDDLYFGQMAEEIVSDLKRATSSEVSAYTVDGVLLHASSNEAFAGATDEDLKQALEGKTAYTITYKQGTAAVHYSYPVIIDGSHVGILRFAKDFSLLYEQSDTILKTITYLAFGILAVAFLFSYLLSRNLTIPLVKLSNASSEVMKGNLDVRIDVKPTRRDEIGRLAANFNEMIGQIKQQIARIERDRDRLERLNRQRKTFFDNVTHELKTPLTSILGYAEIIRQQGESDRAFFEKGMNHVVQESERLHGMVLRLLELSRETAGSEEFKQVDTGQLLRDTCEALAFKAKRYHKSIDSEIEERLHVYGQEDRIRQIFINLLDNAIKYSKPHSEIEVQAKRAGEQVRYRFANLGETIPPEQLNEIFEPYYVPERHGAKETGSVGLGLGIVKSIVDDHGGTVRMTSENELTTVVVELPFMKSEGELA</sequence>
<evidence type="ECO:0000256" key="10">
    <source>
        <dbReference type="ARBA" id="ARBA00022840"/>
    </source>
</evidence>
<evidence type="ECO:0000256" key="15">
    <source>
        <dbReference type="SAM" id="Phobius"/>
    </source>
</evidence>
<keyword evidence="14" id="KW-0175">Coiled coil</keyword>
<evidence type="ECO:0000256" key="8">
    <source>
        <dbReference type="ARBA" id="ARBA00022741"/>
    </source>
</evidence>
<protein>
    <recommendedName>
        <fullName evidence="3">histidine kinase</fullName>
        <ecNumber evidence="3">2.7.13.3</ecNumber>
    </recommendedName>
</protein>
<dbReference type="InterPro" id="IPR005467">
    <property type="entry name" value="His_kinase_dom"/>
</dbReference>
<comment type="catalytic activity">
    <reaction evidence="1">
        <text>ATP + protein L-histidine = ADP + protein N-phospho-L-histidine.</text>
        <dbReference type="EC" id="2.7.13.3"/>
    </reaction>
</comment>
<evidence type="ECO:0000256" key="3">
    <source>
        <dbReference type="ARBA" id="ARBA00012438"/>
    </source>
</evidence>
<evidence type="ECO:0000256" key="1">
    <source>
        <dbReference type="ARBA" id="ARBA00000085"/>
    </source>
</evidence>
<evidence type="ECO:0000313" key="19">
    <source>
        <dbReference type="Proteomes" id="UP000192939"/>
    </source>
</evidence>
<keyword evidence="11 15" id="KW-1133">Transmembrane helix</keyword>
<dbReference type="Pfam" id="PF00672">
    <property type="entry name" value="HAMP"/>
    <property type="match status" value="1"/>
</dbReference>
<feature type="domain" description="HAMP" evidence="17">
    <location>
        <begin position="193"/>
        <end position="247"/>
    </location>
</feature>
<dbReference type="CDD" id="cd00082">
    <property type="entry name" value="HisKA"/>
    <property type="match status" value="1"/>
</dbReference>
<accession>A0ABY1LSS2</accession>
<dbReference type="SUPFAM" id="SSF47384">
    <property type="entry name" value="Homodimeric domain of signal transducing histidine kinase"/>
    <property type="match status" value="1"/>
</dbReference>
<dbReference type="RefSeq" id="WP_085278240.1">
    <property type="nucleotide sequence ID" value="NZ_FXAE01000003.1"/>
</dbReference>
<evidence type="ECO:0000259" key="17">
    <source>
        <dbReference type="PROSITE" id="PS50885"/>
    </source>
</evidence>
<dbReference type="SMART" id="SM00304">
    <property type="entry name" value="HAMP"/>
    <property type="match status" value="1"/>
</dbReference>
<evidence type="ECO:0000256" key="11">
    <source>
        <dbReference type="ARBA" id="ARBA00022989"/>
    </source>
</evidence>
<evidence type="ECO:0000256" key="4">
    <source>
        <dbReference type="ARBA" id="ARBA00022475"/>
    </source>
</evidence>
<feature type="coiled-coil region" evidence="14">
    <location>
        <begin position="232"/>
        <end position="269"/>
    </location>
</feature>
<dbReference type="InterPro" id="IPR003594">
    <property type="entry name" value="HATPase_dom"/>
</dbReference>
<dbReference type="InterPro" id="IPR050398">
    <property type="entry name" value="HssS/ArlS-like"/>
</dbReference>
<dbReference type="Gene3D" id="3.30.565.10">
    <property type="entry name" value="Histidine kinase-like ATPase, C-terminal domain"/>
    <property type="match status" value="1"/>
</dbReference>
<dbReference type="InterPro" id="IPR003660">
    <property type="entry name" value="HAMP_dom"/>
</dbReference>
<reference evidence="18 19" key="1">
    <citation type="submission" date="2017-04" db="EMBL/GenBank/DDBJ databases">
        <authorList>
            <person name="Varghese N."/>
            <person name="Submissions S."/>
        </authorList>
    </citation>
    <scope>NUCLEOTIDE SEQUENCE [LARGE SCALE GENOMIC DNA]</scope>
    <source>
        <strain evidence="18 19">J12</strain>
    </source>
</reference>
<evidence type="ECO:0000256" key="12">
    <source>
        <dbReference type="ARBA" id="ARBA00023012"/>
    </source>
</evidence>
<feature type="transmembrane region" description="Helical" evidence="15">
    <location>
        <begin position="173"/>
        <end position="191"/>
    </location>
</feature>
<dbReference type="EMBL" id="FXAE01000003">
    <property type="protein sequence ID" value="SME96367.1"/>
    <property type="molecule type" value="Genomic_DNA"/>
</dbReference>
<keyword evidence="5" id="KW-0597">Phosphoprotein</keyword>
<dbReference type="InterPro" id="IPR003661">
    <property type="entry name" value="HisK_dim/P_dom"/>
</dbReference>
<dbReference type="GO" id="GO:0016301">
    <property type="term" value="F:kinase activity"/>
    <property type="evidence" value="ECO:0007669"/>
    <property type="project" value="UniProtKB-KW"/>
</dbReference>
<name>A0ABY1LSS2_9BACL</name>
<dbReference type="PROSITE" id="PS50109">
    <property type="entry name" value="HIS_KIN"/>
    <property type="match status" value="1"/>
</dbReference>
<keyword evidence="9 18" id="KW-0418">Kinase</keyword>
<keyword evidence="6" id="KW-0808">Transferase</keyword>
<evidence type="ECO:0000256" key="7">
    <source>
        <dbReference type="ARBA" id="ARBA00022692"/>
    </source>
</evidence>
<comment type="caution">
    <text evidence="18">The sequence shown here is derived from an EMBL/GenBank/DDBJ whole genome shotgun (WGS) entry which is preliminary data.</text>
</comment>
<keyword evidence="8" id="KW-0547">Nucleotide-binding</keyword>
<evidence type="ECO:0000256" key="13">
    <source>
        <dbReference type="ARBA" id="ARBA00023136"/>
    </source>
</evidence>
<dbReference type="InterPro" id="IPR036097">
    <property type="entry name" value="HisK_dim/P_sf"/>
</dbReference>
<keyword evidence="7 15" id="KW-0812">Transmembrane</keyword>
<dbReference type="CDD" id="cd00075">
    <property type="entry name" value="HATPase"/>
    <property type="match status" value="1"/>
</dbReference>
<dbReference type="PANTHER" id="PTHR45528">
    <property type="entry name" value="SENSOR HISTIDINE KINASE CPXA"/>
    <property type="match status" value="1"/>
</dbReference>
<organism evidence="18 19">
    <name type="scientific">Paenibacillus barengoltzii J12</name>
    <dbReference type="NCBI Taxonomy" id="935846"/>
    <lineage>
        <taxon>Bacteria</taxon>
        <taxon>Bacillati</taxon>
        <taxon>Bacillota</taxon>
        <taxon>Bacilli</taxon>
        <taxon>Bacillales</taxon>
        <taxon>Paenibacillaceae</taxon>
        <taxon>Paenibacillus</taxon>
    </lineage>
</organism>
<dbReference type="CDD" id="cd06225">
    <property type="entry name" value="HAMP"/>
    <property type="match status" value="1"/>
</dbReference>
<evidence type="ECO:0000313" key="18">
    <source>
        <dbReference type="EMBL" id="SME96367.1"/>
    </source>
</evidence>
<dbReference type="SUPFAM" id="SSF55874">
    <property type="entry name" value="ATPase domain of HSP90 chaperone/DNA topoisomerase II/histidine kinase"/>
    <property type="match status" value="1"/>
</dbReference>
<dbReference type="Pfam" id="PF00512">
    <property type="entry name" value="HisKA"/>
    <property type="match status" value="1"/>
</dbReference>
<dbReference type="PROSITE" id="PS50885">
    <property type="entry name" value="HAMP"/>
    <property type="match status" value="1"/>
</dbReference>
<dbReference type="InterPro" id="IPR036890">
    <property type="entry name" value="HATPase_C_sf"/>
</dbReference>
<evidence type="ECO:0000256" key="2">
    <source>
        <dbReference type="ARBA" id="ARBA00004651"/>
    </source>
</evidence>
<dbReference type="PANTHER" id="PTHR45528:SF1">
    <property type="entry name" value="SENSOR HISTIDINE KINASE CPXA"/>
    <property type="match status" value="1"/>
</dbReference>
<proteinExistence type="predicted"/>
<dbReference type="EC" id="2.7.13.3" evidence="3"/>
<evidence type="ECO:0000256" key="6">
    <source>
        <dbReference type="ARBA" id="ARBA00022679"/>
    </source>
</evidence>
<feature type="domain" description="Histidine kinase" evidence="16">
    <location>
        <begin position="269"/>
        <end position="483"/>
    </location>
</feature>
<evidence type="ECO:0000256" key="9">
    <source>
        <dbReference type="ARBA" id="ARBA00022777"/>
    </source>
</evidence>
<keyword evidence="13 15" id="KW-0472">Membrane</keyword>
<dbReference type="SMART" id="SM00388">
    <property type="entry name" value="HisKA"/>
    <property type="match status" value="1"/>
</dbReference>
<dbReference type="Pfam" id="PF02518">
    <property type="entry name" value="HATPase_c"/>
    <property type="match status" value="1"/>
</dbReference>
<dbReference type="Proteomes" id="UP000192939">
    <property type="component" value="Unassembled WGS sequence"/>
</dbReference>
<evidence type="ECO:0000259" key="16">
    <source>
        <dbReference type="PROSITE" id="PS50109"/>
    </source>
</evidence>
<dbReference type="SUPFAM" id="SSF158472">
    <property type="entry name" value="HAMP domain-like"/>
    <property type="match status" value="1"/>
</dbReference>
<dbReference type="SMART" id="SM00387">
    <property type="entry name" value="HATPase_c"/>
    <property type="match status" value="1"/>
</dbReference>